<feature type="transmembrane region" description="Helical" evidence="1">
    <location>
        <begin position="174"/>
        <end position="193"/>
    </location>
</feature>
<comment type="caution">
    <text evidence="2">The sequence shown here is derived from an EMBL/GenBank/DDBJ whole genome shotgun (WGS) entry which is preliminary data.</text>
</comment>
<accession>A0AAD9DJX0</accession>
<evidence type="ECO:0000313" key="3">
    <source>
        <dbReference type="Proteomes" id="UP001224775"/>
    </source>
</evidence>
<feature type="transmembrane region" description="Helical" evidence="1">
    <location>
        <begin position="318"/>
        <end position="337"/>
    </location>
</feature>
<keyword evidence="1" id="KW-0812">Transmembrane</keyword>
<protein>
    <submittedName>
        <fullName evidence="2">Uncharacterized protein</fullName>
    </submittedName>
</protein>
<organism evidence="2 3">
    <name type="scientific">Skeletonema marinoi</name>
    <dbReference type="NCBI Taxonomy" id="267567"/>
    <lineage>
        <taxon>Eukaryota</taxon>
        <taxon>Sar</taxon>
        <taxon>Stramenopiles</taxon>
        <taxon>Ochrophyta</taxon>
        <taxon>Bacillariophyta</taxon>
        <taxon>Coscinodiscophyceae</taxon>
        <taxon>Thalassiosirophycidae</taxon>
        <taxon>Thalassiosirales</taxon>
        <taxon>Skeletonemataceae</taxon>
        <taxon>Skeletonema</taxon>
        <taxon>Skeletonema marinoi-dohrnii complex</taxon>
    </lineage>
</organism>
<keyword evidence="3" id="KW-1185">Reference proteome</keyword>
<dbReference type="Proteomes" id="UP001224775">
    <property type="component" value="Unassembled WGS sequence"/>
</dbReference>
<feature type="transmembrane region" description="Helical" evidence="1">
    <location>
        <begin position="242"/>
        <end position="264"/>
    </location>
</feature>
<feature type="transmembrane region" description="Helical" evidence="1">
    <location>
        <begin position="126"/>
        <end position="144"/>
    </location>
</feature>
<keyword evidence="1" id="KW-1133">Transmembrane helix</keyword>
<sequence length="376" mass="40871">MLAIPVLDGDAKYTKKSHIYRTPAQRIWVVILPAAATCLTDVWFQTAILSSAIGYDFVLAIANVSGAFLDGFFAEWESGGAVPNGSKTETLHLISEDMRASFLSTYTSWAGMVGVAASIAHSRSSFLIGLGYIIVSILCSFVAVQLGSDFAKYIASSAPITNTSYQFAKKAHHILHRFMVLLILYIIASYIYLDRGGTQNLIDGKNLVIASTAWNQLSLSILFAVCGAYAGNKVADDIAPKIFQGSMLPMGTLICNALFGLLGLSLNCMRLSDQSWEDSLLLRAFALNFCGAASLFARHASDNRQLYYGNTKGGVRLAGINITANILFATLLFWVSLEIEILLNPEATNKKSGRVVRKLLKILERQREGQNTSNVG</sequence>
<evidence type="ECO:0000313" key="2">
    <source>
        <dbReference type="EMBL" id="KAK1748455.1"/>
    </source>
</evidence>
<keyword evidence="1" id="KW-0472">Membrane</keyword>
<name>A0AAD9DJX0_9STRA</name>
<evidence type="ECO:0000256" key="1">
    <source>
        <dbReference type="SAM" id="Phobius"/>
    </source>
</evidence>
<feature type="transmembrane region" description="Helical" evidence="1">
    <location>
        <begin position="280"/>
        <end position="297"/>
    </location>
</feature>
<gene>
    <name evidence="2" type="ORF">QTG54_000394</name>
</gene>
<feature type="transmembrane region" description="Helical" evidence="1">
    <location>
        <begin position="213"/>
        <end position="230"/>
    </location>
</feature>
<reference evidence="2" key="1">
    <citation type="submission" date="2023-06" db="EMBL/GenBank/DDBJ databases">
        <title>Survivors Of The Sea: Transcriptome response of Skeletonema marinoi to long-term dormancy.</title>
        <authorList>
            <person name="Pinder M.I.M."/>
            <person name="Kourtchenko O."/>
            <person name="Robertson E.K."/>
            <person name="Larsson T."/>
            <person name="Maumus F."/>
            <person name="Osuna-Cruz C.M."/>
            <person name="Vancaester E."/>
            <person name="Stenow R."/>
            <person name="Vandepoele K."/>
            <person name="Ploug H."/>
            <person name="Bruchert V."/>
            <person name="Godhe A."/>
            <person name="Topel M."/>
        </authorList>
    </citation>
    <scope>NUCLEOTIDE SEQUENCE</scope>
    <source>
        <strain evidence="2">R05AC</strain>
    </source>
</reference>
<proteinExistence type="predicted"/>
<dbReference type="EMBL" id="JATAAI010000001">
    <property type="protein sequence ID" value="KAK1748455.1"/>
    <property type="molecule type" value="Genomic_DNA"/>
</dbReference>
<dbReference type="AlphaFoldDB" id="A0AAD9DJX0"/>